<organism evidence="1">
    <name type="scientific">Arundo donax</name>
    <name type="common">Giant reed</name>
    <name type="synonym">Donax arundinaceus</name>
    <dbReference type="NCBI Taxonomy" id="35708"/>
    <lineage>
        <taxon>Eukaryota</taxon>
        <taxon>Viridiplantae</taxon>
        <taxon>Streptophyta</taxon>
        <taxon>Embryophyta</taxon>
        <taxon>Tracheophyta</taxon>
        <taxon>Spermatophyta</taxon>
        <taxon>Magnoliopsida</taxon>
        <taxon>Liliopsida</taxon>
        <taxon>Poales</taxon>
        <taxon>Poaceae</taxon>
        <taxon>PACMAD clade</taxon>
        <taxon>Arundinoideae</taxon>
        <taxon>Arundineae</taxon>
        <taxon>Arundo</taxon>
    </lineage>
</organism>
<name>A0A0A9ADS1_ARUDO</name>
<reference evidence="1" key="2">
    <citation type="journal article" date="2015" name="Data Brief">
        <title>Shoot transcriptome of the giant reed, Arundo donax.</title>
        <authorList>
            <person name="Barrero R.A."/>
            <person name="Guerrero F.D."/>
            <person name="Moolhuijzen P."/>
            <person name="Goolsby J.A."/>
            <person name="Tidwell J."/>
            <person name="Bellgard S.E."/>
            <person name="Bellgard M.I."/>
        </authorList>
    </citation>
    <scope>NUCLEOTIDE SEQUENCE</scope>
    <source>
        <tissue evidence="1">Shoot tissue taken approximately 20 cm above the soil surface</tissue>
    </source>
</reference>
<reference evidence="1" key="1">
    <citation type="submission" date="2014-09" db="EMBL/GenBank/DDBJ databases">
        <authorList>
            <person name="Magalhaes I.L.F."/>
            <person name="Oliveira U."/>
            <person name="Santos F.R."/>
            <person name="Vidigal T.H.D.A."/>
            <person name="Brescovit A.D."/>
            <person name="Santos A.J."/>
        </authorList>
    </citation>
    <scope>NUCLEOTIDE SEQUENCE</scope>
    <source>
        <tissue evidence="1">Shoot tissue taken approximately 20 cm above the soil surface</tissue>
    </source>
</reference>
<evidence type="ECO:0000313" key="1">
    <source>
        <dbReference type="EMBL" id="JAD45227.1"/>
    </source>
</evidence>
<dbReference type="AlphaFoldDB" id="A0A0A9ADS1"/>
<accession>A0A0A9ADS1</accession>
<dbReference type="EMBL" id="GBRH01252668">
    <property type="protein sequence ID" value="JAD45227.1"/>
    <property type="molecule type" value="Transcribed_RNA"/>
</dbReference>
<protein>
    <submittedName>
        <fullName evidence="1">Uncharacterized protein</fullName>
    </submittedName>
</protein>
<sequence length="36" mass="4278">MELVHFLPPMPTPGVNNFYRKHLHSIIFFIELKIPT</sequence>
<proteinExistence type="predicted"/>